<keyword evidence="7" id="KW-1185">Reference proteome</keyword>
<reference evidence="6 7" key="1">
    <citation type="submission" date="2018-01" db="EMBL/GenBank/DDBJ databases">
        <title>Draft genome of the strawberry crown rot pathogen Phytophthora cactorum.</title>
        <authorList>
            <person name="Armitage A.D."/>
            <person name="Lysoe E."/>
            <person name="Nellist C.F."/>
            <person name="Harrison R.J."/>
            <person name="Brurberg M.B."/>
        </authorList>
    </citation>
    <scope>NUCLEOTIDE SEQUENCE [LARGE SCALE GENOMIC DNA]</scope>
    <source>
        <strain evidence="6 7">10300</strain>
    </source>
</reference>
<protein>
    <submittedName>
        <fullName evidence="6">Uncharacterized protein</fullName>
    </submittedName>
</protein>
<organism evidence="6 7">
    <name type="scientific">Phytophthora cactorum</name>
    <dbReference type="NCBI Taxonomy" id="29920"/>
    <lineage>
        <taxon>Eukaryota</taxon>
        <taxon>Sar</taxon>
        <taxon>Stramenopiles</taxon>
        <taxon>Oomycota</taxon>
        <taxon>Peronosporomycetes</taxon>
        <taxon>Peronosporales</taxon>
        <taxon>Peronosporaceae</taxon>
        <taxon>Phytophthora</taxon>
    </lineage>
</organism>
<dbReference type="Proteomes" id="UP000251314">
    <property type="component" value="Unassembled WGS sequence"/>
</dbReference>
<evidence type="ECO:0000256" key="1">
    <source>
        <dbReference type="SAM" id="MobiDB-lite"/>
    </source>
</evidence>
<feature type="region of interest" description="Disordered" evidence="1">
    <location>
        <begin position="298"/>
        <end position="346"/>
    </location>
</feature>
<dbReference type="EMBL" id="RCMV01000153">
    <property type="protein sequence ID" value="KAG3223200.1"/>
    <property type="molecule type" value="Genomic_DNA"/>
</dbReference>
<dbReference type="VEuPathDB" id="FungiDB:PC110_g3667"/>
<evidence type="ECO:0000313" key="7">
    <source>
        <dbReference type="Proteomes" id="UP000251314"/>
    </source>
</evidence>
<evidence type="ECO:0000313" key="4">
    <source>
        <dbReference type="EMBL" id="KAG2985242.1"/>
    </source>
</evidence>
<dbReference type="OrthoDB" id="91725at2759"/>
<dbReference type="Proteomes" id="UP000774804">
    <property type="component" value="Unassembled WGS sequence"/>
</dbReference>
<name>A0A329SVT3_9STRA</name>
<dbReference type="AlphaFoldDB" id="A0A329SVT3"/>
<dbReference type="Proteomes" id="UP000735874">
    <property type="component" value="Unassembled WGS sequence"/>
</dbReference>
<comment type="caution">
    <text evidence="6">The sequence shown here is derived from an EMBL/GenBank/DDBJ whole genome shotgun (WGS) entry which is preliminary data.</text>
</comment>
<accession>A0A329SVT3</accession>
<reference evidence="2" key="2">
    <citation type="submission" date="2018-10" db="EMBL/GenBank/DDBJ databases">
        <title>Effector identification in a new, highly contiguous assembly of the strawberry crown rot pathogen Phytophthora cactorum.</title>
        <authorList>
            <person name="Armitage A.D."/>
            <person name="Nellist C.F."/>
            <person name="Bates H."/>
            <person name="Vickerstaff R.J."/>
            <person name="Harrison R.J."/>
        </authorList>
    </citation>
    <scope>NUCLEOTIDE SEQUENCE</scope>
    <source>
        <strain evidence="2">15-7</strain>
        <strain evidence="3">4032</strain>
        <strain evidence="4">P415</strain>
        <strain evidence="5">P421</strain>
    </source>
</reference>
<evidence type="ECO:0000313" key="6">
    <source>
        <dbReference type="EMBL" id="RAW40096.1"/>
    </source>
</evidence>
<sequence>MVDRSDASYLHPGWTEEETTMLVKTWSAVESSSKNYRPTRNKFGGGLDDHIAAQFSLRSSKNRTPSGIHVQRCKLYDAIRFIHRFDEMQQTCGGTLWFDLSNQERDRVAMTDRATKTSLNLTRKAFNTLVKLKSVRKWTKVRHAVVPKPKAYVEADVCSPEKCHSCWSTFEVKSLVRSWSLFMKKSSSSVTAFVTQSSAESATSYTPWNHSTVSAWRKMMRIATSYLFIRDFNKRYAPAKWFQLSDGVQDMWLDWTTLPSDFEDISKDIYEEIHRVDFPLSSQTVAIGKVSSKALGFNTGSPSKELRESSLIAHNPPRPKLRTESPHLADSNPTHTQEGAKHARDQHKECNDLYEYMEKLQNKQFKQGIQRLRADIERDIREGADAARAVLFDQLGNPGENGDATFVANLLADQQRQLRDRFAQFQRDESVVNQNLFDTSSENLG</sequence>
<proteinExistence type="predicted"/>
<dbReference type="Proteomes" id="UP000760860">
    <property type="component" value="Unassembled WGS sequence"/>
</dbReference>
<evidence type="ECO:0000313" key="3">
    <source>
        <dbReference type="EMBL" id="KAG2925424.1"/>
    </source>
</evidence>
<evidence type="ECO:0000313" key="2">
    <source>
        <dbReference type="EMBL" id="KAG2857899.1"/>
    </source>
</evidence>
<dbReference type="EMBL" id="MJFZ01000053">
    <property type="protein sequence ID" value="RAW40096.1"/>
    <property type="molecule type" value="Genomic_DNA"/>
</dbReference>
<dbReference type="EMBL" id="RCMG01000272">
    <property type="protein sequence ID" value="KAG2857899.1"/>
    <property type="molecule type" value="Genomic_DNA"/>
</dbReference>
<evidence type="ECO:0000313" key="5">
    <source>
        <dbReference type="EMBL" id="KAG3223200.1"/>
    </source>
</evidence>
<dbReference type="EMBL" id="RCML01000216">
    <property type="protein sequence ID" value="KAG2985242.1"/>
    <property type="molecule type" value="Genomic_DNA"/>
</dbReference>
<gene>
    <name evidence="6" type="ORF">PC110_g3667</name>
    <name evidence="2" type="ORF">PC113_g10292</name>
    <name evidence="3" type="ORF">PC115_g8255</name>
    <name evidence="4" type="ORF">PC118_g8423</name>
    <name evidence="5" type="ORF">PC129_g6115</name>
</gene>
<dbReference type="EMBL" id="RCMI01000211">
    <property type="protein sequence ID" value="KAG2925424.1"/>
    <property type="molecule type" value="Genomic_DNA"/>
</dbReference>
<dbReference type="Proteomes" id="UP000697107">
    <property type="component" value="Unassembled WGS sequence"/>
</dbReference>